<reference evidence="4 5" key="1">
    <citation type="submission" date="2015-03" db="EMBL/GenBank/DDBJ databases">
        <authorList>
            <consortium name="Pathogen Informatics"/>
        </authorList>
    </citation>
    <scope>NUCLEOTIDE SEQUENCE [LARGE SCALE GENOMIC DNA]</scope>
    <source>
        <strain evidence="2 5">H09601792</strain>
        <strain evidence="4">N09902308</strain>
    </source>
</reference>
<dbReference type="Proteomes" id="UP000039021">
    <property type="component" value="Unassembled WGS sequence"/>
</dbReference>
<evidence type="ECO:0000313" key="4">
    <source>
        <dbReference type="Proteomes" id="UP000039021"/>
    </source>
</evidence>
<name>A0A654TL57_MYCTX</name>
<evidence type="ECO:0000313" key="5">
    <source>
        <dbReference type="Proteomes" id="UP000046947"/>
    </source>
</evidence>
<accession>A0A654TL57</accession>
<dbReference type="EMBL" id="CFOH01000200">
    <property type="protein sequence ID" value="CFE49610.1"/>
    <property type="molecule type" value="Genomic_DNA"/>
</dbReference>
<dbReference type="EMBL" id="CSBK01001075">
    <property type="protein sequence ID" value="COY28308.1"/>
    <property type="molecule type" value="Genomic_DNA"/>
</dbReference>
<protein>
    <submittedName>
        <fullName evidence="2">Uncharacterized protein</fullName>
    </submittedName>
</protein>
<sequence>MLAGRGKHGGNRGGAAMGLERLGIGPLLNEDEGLAGFVERVQLAAGFAVHVIDRAGEDVADGVDRFRLGGQRGDDDDGHAGASWNSARRAA</sequence>
<dbReference type="Proteomes" id="UP000046947">
    <property type="component" value="Unassembled WGS sequence"/>
</dbReference>
<evidence type="ECO:0000313" key="3">
    <source>
        <dbReference type="EMBL" id="COY28308.1"/>
    </source>
</evidence>
<feature type="region of interest" description="Disordered" evidence="1">
    <location>
        <begin position="67"/>
        <end position="91"/>
    </location>
</feature>
<reference evidence="3" key="2">
    <citation type="submission" date="2015-03" db="EMBL/GenBank/DDBJ databases">
        <authorList>
            <consortium name="Pathogen Informatics"/>
            <person name="Murphy D."/>
        </authorList>
    </citation>
    <scope>NUCLEOTIDE SEQUENCE</scope>
    <source>
        <strain evidence="3">N09902308</strain>
    </source>
</reference>
<organism evidence="2 5">
    <name type="scientific">Mycobacterium tuberculosis</name>
    <dbReference type="NCBI Taxonomy" id="1773"/>
    <lineage>
        <taxon>Bacteria</taxon>
        <taxon>Bacillati</taxon>
        <taxon>Actinomycetota</taxon>
        <taxon>Actinomycetes</taxon>
        <taxon>Mycobacteriales</taxon>
        <taxon>Mycobacteriaceae</taxon>
        <taxon>Mycobacterium</taxon>
        <taxon>Mycobacterium tuberculosis complex</taxon>
    </lineage>
</organism>
<evidence type="ECO:0000256" key="1">
    <source>
        <dbReference type="SAM" id="MobiDB-lite"/>
    </source>
</evidence>
<proteinExistence type="predicted"/>
<evidence type="ECO:0000313" key="2">
    <source>
        <dbReference type="EMBL" id="CFE49610.1"/>
    </source>
</evidence>
<dbReference type="AlphaFoldDB" id="A0A654TL57"/>
<gene>
    <name evidence="2" type="ORF">ERS007688_01526</name>
    <name evidence="3" type="ORF">ERS007739_02371</name>
</gene>